<dbReference type="Gene3D" id="2.60.120.590">
    <property type="entry name" value="Alpha-ketoglutarate-dependent dioxygenase AlkB-like"/>
    <property type="match status" value="1"/>
</dbReference>
<dbReference type="InterPro" id="IPR037151">
    <property type="entry name" value="AlkB-like_sf"/>
</dbReference>
<feature type="non-terminal residue" evidence="1">
    <location>
        <position position="98"/>
    </location>
</feature>
<gene>
    <name evidence="1" type="primary">Dhx36</name>
    <name evidence="1" type="ORF">SNEC2469_LOCUS27001</name>
</gene>
<evidence type="ECO:0000313" key="2">
    <source>
        <dbReference type="Proteomes" id="UP000601435"/>
    </source>
</evidence>
<accession>A0A813A7I9</accession>
<dbReference type="Proteomes" id="UP000601435">
    <property type="component" value="Unassembled WGS sequence"/>
</dbReference>
<comment type="caution">
    <text evidence="1">The sequence shown here is derived from an EMBL/GenBank/DDBJ whole genome shotgun (WGS) entry which is preliminary data.</text>
</comment>
<organism evidence="1 2">
    <name type="scientific">Symbiodinium necroappetens</name>
    <dbReference type="NCBI Taxonomy" id="1628268"/>
    <lineage>
        <taxon>Eukaryota</taxon>
        <taxon>Sar</taxon>
        <taxon>Alveolata</taxon>
        <taxon>Dinophyceae</taxon>
        <taxon>Suessiales</taxon>
        <taxon>Symbiodiniaceae</taxon>
        <taxon>Symbiodinium</taxon>
    </lineage>
</organism>
<evidence type="ECO:0000313" key="1">
    <source>
        <dbReference type="EMBL" id="CAE7857513.1"/>
    </source>
</evidence>
<proteinExistence type="predicted"/>
<keyword evidence="2" id="KW-1185">Reference proteome</keyword>
<name>A0A813A7I9_9DINO</name>
<dbReference type="AlphaFoldDB" id="A0A813A7I9"/>
<protein>
    <submittedName>
        <fullName evidence="1">Dhx36 protein</fullName>
    </submittedName>
</protein>
<dbReference type="EMBL" id="CAJNJA010056089">
    <property type="protein sequence ID" value="CAE7857513.1"/>
    <property type="molecule type" value="Genomic_DNA"/>
</dbReference>
<dbReference type="OrthoDB" id="545910at2759"/>
<sequence>MRRCFVGFLPRTLGKEVCASFFEKALQGAEWIQPAGPNGPIPRKTAWMVFFECDCAYRYDRIEVKPQQYPQWMCTLMHWVMPCCGINEQKACMFETSR</sequence>
<reference evidence="1" key="1">
    <citation type="submission" date="2021-02" db="EMBL/GenBank/DDBJ databases">
        <authorList>
            <person name="Dougan E. K."/>
            <person name="Rhodes N."/>
            <person name="Thang M."/>
            <person name="Chan C."/>
        </authorList>
    </citation>
    <scope>NUCLEOTIDE SEQUENCE</scope>
</reference>